<feature type="domain" description="Methyl-accepting transducer" evidence="5">
    <location>
        <begin position="427"/>
        <end position="670"/>
    </location>
</feature>
<dbReference type="Gene3D" id="6.10.340.10">
    <property type="match status" value="1"/>
</dbReference>
<dbReference type="Pfam" id="PF00672">
    <property type="entry name" value="HAMP"/>
    <property type="match status" value="1"/>
</dbReference>
<dbReference type="Gene3D" id="1.10.287.950">
    <property type="entry name" value="Methyl-accepting chemotaxis protein"/>
    <property type="match status" value="1"/>
</dbReference>
<name>A0ABW5APM7_9BRAD</name>
<evidence type="ECO:0000256" key="3">
    <source>
        <dbReference type="PROSITE-ProRule" id="PRU00284"/>
    </source>
</evidence>
<dbReference type="SMART" id="SM00283">
    <property type="entry name" value="MA"/>
    <property type="match status" value="1"/>
</dbReference>
<dbReference type="RefSeq" id="WP_378479606.1">
    <property type="nucleotide sequence ID" value="NZ_JBHUIW010000028.1"/>
</dbReference>
<dbReference type="Proteomes" id="UP001597314">
    <property type="component" value="Unassembled WGS sequence"/>
</dbReference>
<keyword evidence="8" id="KW-1185">Reference proteome</keyword>
<dbReference type="SUPFAM" id="SSF58104">
    <property type="entry name" value="Methyl-accepting chemotaxis protein (MCP) signaling domain"/>
    <property type="match status" value="1"/>
</dbReference>
<evidence type="ECO:0000256" key="2">
    <source>
        <dbReference type="ARBA" id="ARBA00029447"/>
    </source>
</evidence>
<feature type="domain" description="HAMP" evidence="6">
    <location>
        <begin position="341"/>
        <end position="394"/>
    </location>
</feature>
<organism evidence="7 8">
    <name type="scientific">Rhodoplanes azumiensis</name>
    <dbReference type="NCBI Taxonomy" id="1897628"/>
    <lineage>
        <taxon>Bacteria</taxon>
        <taxon>Pseudomonadati</taxon>
        <taxon>Pseudomonadota</taxon>
        <taxon>Alphaproteobacteria</taxon>
        <taxon>Hyphomicrobiales</taxon>
        <taxon>Nitrobacteraceae</taxon>
        <taxon>Rhodoplanes</taxon>
    </lineage>
</organism>
<dbReference type="SMART" id="SM00304">
    <property type="entry name" value="HAMP"/>
    <property type="match status" value="1"/>
</dbReference>
<evidence type="ECO:0000256" key="1">
    <source>
        <dbReference type="ARBA" id="ARBA00023224"/>
    </source>
</evidence>
<keyword evidence="1 3" id="KW-0807">Transducer</keyword>
<evidence type="ECO:0000256" key="4">
    <source>
        <dbReference type="SAM" id="Phobius"/>
    </source>
</evidence>
<comment type="caution">
    <text evidence="7">The sequence shown here is derived from an EMBL/GenBank/DDBJ whole genome shotgun (WGS) entry which is preliminary data.</text>
</comment>
<dbReference type="PROSITE" id="PS50111">
    <property type="entry name" value="CHEMOTAXIS_TRANSDUC_2"/>
    <property type="match status" value="1"/>
</dbReference>
<accession>A0ABW5APM7</accession>
<keyword evidence="4" id="KW-1133">Transmembrane helix</keyword>
<dbReference type="InterPro" id="IPR004089">
    <property type="entry name" value="MCPsignal_dom"/>
</dbReference>
<dbReference type="PROSITE" id="PS50885">
    <property type="entry name" value="HAMP"/>
    <property type="match status" value="1"/>
</dbReference>
<comment type="similarity">
    <text evidence="2">Belongs to the methyl-accepting chemotaxis (MCP) protein family.</text>
</comment>
<feature type="transmembrane region" description="Helical" evidence="4">
    <location>
        <begin position="318"/>
        <end position="339"/>
    </location>
</feature>
<protein>
    <submittedName>
        <fullName evidence="7">Methyl-accepting chemotaxis protein</fullName>
    </submittedName>
</protein>
<reference evidence="8" key="1">
    <citation type="journal article" date="2019" name="Int. J. Syst. Evol. Microbiol.">
        <title>The Global Catalogue of Microorganisms (GCM) 10K type strain sequencing project: providing services to taxonomists for standard genome sequencing and annotation.</title>
        <authorList>
            <consortium name="The Broad Institute Genomics Platform"/>
            <consortium name="The Broad Institute Genome Sequencing Center for Infectious Disease"/>
            <person name="Wu L."/>
            <person name="Ma J."/>
        </authorList>
    </citation>
    <scope>NUCLEOTIDE SEQUENCE [LARGE SCALE GENOMIC DNA]</scope>
    <source>
        <strain evidence="8">CGMCC 1.6774</strain>
    </source>
</reference>
<dbReference type="PANTHER" id="PTHR32089">
    <property type="entry name" value="METHYL-ACCEPTING CHEMOTAXIS PROTEIN MCPB"/>
    <property type="match status" value="1"/>
</dbReference>
<proteinExistence type="inferred from homology"/>
<evidence type="ECO:0000313" key="7">
    <source>
        <dbReference type="EMBL" id="MFD2184465.1"/>
    </source>
</evidence>
<dbReference type="Pfam" id="PF00015">
    <property type="entry name" value="MCPsignal"/>
    <property type="match status" value="1"/>
</dbReference>
<dbReference type="InterPro" id="IPR003660">
    <property type="entry name" value="HAMP_dom"/>
</dbReference>
<evidence type="ECO:0000259" key="5">
    <source>
        <dbReference type="PROSITE" id="PS50111"/>
    </source>
</evidence>
<keyword evidence="4" id="KW-0812">Transmembrane</keyword>
<gene>
    <name evidence="7" type="ORF">ACFSOX_20105</name>
</gene>
<dbReference type="PANTHER" id="PTHR32089:SF112">
    <property type="entry name" value="LYSOZYME-LIKE PROTEIN-RELATED"/>
    <property type="match status" value="1"/>
</dbReference>
<sequence length="690" mass="71974">MASRSVGTLLTSVLVLLAGGVLVSTGLRMVAAVGQFRASSEAQMLAAADKTIFEAIRDLRGQRGSAMTALIAEDDPTPKLDALQRSATARYEATRAALAAIDVPDRDALDAAIAREWTVAASHYPLLIAEAQRPRKERDLKRIAAWQDSRGIFEQLNNASSAVSNRARMSHPLIGEMVQVRRFAWQARDRYGLQCSLLRGNVNSGQAASEAQKITHGQHRAVLASSLAGIDELLARPGAPAAVAASFREARGQIDAANAKIDQVTSRLGTGTAPLMPPAEWTATCQAPFDAIVAVAIGALDEAIAQGDRDRAAALTNLVAQSVAFAAALAVALFGWIVVRRRFAAPVRSLLASIERLRVRDYATPVPPPAHQDEFGAMAVALENLRQGAATAERLAAEHAAAQQSQLERAGTVNSACERFDSTAKNVIDSLGRSAGELRSTAAAMRTIAGRSSEEAAAVAAAADQATMNVQAVAAATEELSHSVSEISRQVQASAAGAREAVVQAERTNTTVDALAASAKHIGTVVELITQIAGQTNLLALNATIEAARAGEAGKGFAVVAQEVKRLAGQTAQATDEIARQVADIQSATETAVGEIRSIAHTIGGIDEKMAAIAAAVEQQGAAAQEISRNVQQASSGTQAVTRTIGNVAALSRETGTASDAVLESVETMASDADHLSGDVERFLRSVRAG</sequence>
<evidence type="ECO:0000259" key="6">
    <source>
        <dbReference type="PROSITE" id="PS50885"/>
    </source>
</evidence>
<keyword evidence="4" id="KW-0472">Membrane</keyword>
<evidence type="ECO:0000313" key="8">
    <source>
        <dbReference type="Proteomes" id="UP001597314"/>
    </source>
</evidence>
<dbReference type="EMBL" id="JBHUIW010000028">
    <property type="protein sequence ID" value="MFD2184465.1"/>
    <property type="molecule type" value="Genomic_DNA"/>
</dbReference>